<evidence type="ECO:0000313" key="3">
    <source>
        <dbReference type="EMBL" id="PYE78062.1"/>
    </source>
</evidence>
<organism evidence="3 4">
    <name type="scientific">Xylophilus ampelinus</name>
    <dbReference type="NCBI Taxonomy" id="54067"/>
    <lineage>
        <taxon>Bacteria</taxon>
        <taxon>Pseudomonadati</taxon>
        <taxon>Pseudomonadota</taxon>
        <taxon>Betaproteobacteria</taxon>
        <taxon>Burkholderiales</taxon>
        <taxon>Xylophilus</taxon>
    </lineage>
</organism>
<evidence type="ECO:0000313" key="4">
    <source>
        <dbReference type="Proteomes" id="UP000247540"/>
    </source>
</evidence>
<dbReference type="Gene3D" id="3.30.1330.60">
    <property type="entry name" value="OmpA-like domain"/>
    <property type="match status" value="1"/>
</dbReference>
<dbReference type="InterPro" id="IPR052894">
    <property type="entry name" value="AsmA-related"/>
</dbReference>
<gene>
    <name evidence="3" type="ORF">DFQ15_11092</name>
</gene>
<feature type="region of interest" description="Disordered" evidence="1">
    <location>
        <begin position="870"/>
        <end position="891"/>
    </location>
</feature>
<keyword evidence="2" id="KW-0472">Membrane</keyword>
<dbReference type="Pfam" id="PF05359">
    <property type="entry name" value="DUF748"/>
    <property type="match status" value="2"/>
</dbReference>
<dbReference type="PANTHER" id="PTHR30441">
    <property type="entry name" value="DUF748 DOMAIN-CONTAINING PROTEIN"/>
    <property type="match status" value="1"/>
</dbReference>
<keyword evidence="2" id="KW-1133">Transmembrane helix</keyword>
<evidence type="ECO:0000256" key="1">
    <source>
        <dbReference type="SAM" id="MobiDB-lite"/>
    </source>
</evidence>
<dbReference type="InterPro" id="IPR036737">
    <property type="entry name" value="OmpA-like_sf"/>
</dbReference>
<dbReference type="InterPro" id="IPR008023">
    <property type="entry name" value="DUF748"/>
</dbReference>
<feature type="transmembrane region" description="Helical" evidence="2">
    <location>
        <begin position="15"/>
        <end position="37"/>
    </location>
</feature>
<feature type="region of interest" description="Disordered" evidence="1">
    <location>
        <begin position="581"/>
        <end position="610"/>
    </location>
</feature>
<keyword evidence="2" id="KW-0812">Transmembrane</keyword>
<keyword evidence="4" id="KW-1185">Reference proteome</keyword>
<dbReference type="GO" id="GO:0090313">
    <property type="term" value="P:regulation of protein targeting to membrane"/>
    <property type="evidence" value="ECO:0007669"/>
    <property type="project" value="TreeGrafter"/>
</dbReference>
<sequence length="1302" mass="137296">MTADRIPPAHRALRYLRAFGILLSAFALLVVLAWWGVPHLLRHQLEHRASERLGRAVTAGRIDFRPWRLELRMHDLAVAGAAPGVTPQLRIDGVRLRLAWSSVRYLAPVVRTLRIEQPRLRIAHKGEGGFDIDDILARLERAPRDPAAPPVRFSLHDLDLRGGEIDFDDRGRAHAVRELSLRLPLLSSLAAQRETAAEPRLAFTLDGSRFDSSAQATPFASTREGEATLRFEGLDLAPYLSYWPAGLPVRLAGGTLDAELHASFRQAEAPTPANLEIRGQLTAHRPVLQDADGQEVLRVERLAVEVARLRPFAREVAIGQVTLQALQATLRCGSDGRIAGTGRAATATASAADRRTAPAQAATPAASIGRTAPPPWTATVSHFRIAQGRIDWHDATTDPAAALALTGLALDLQGAAWPMKQPARLTASADATGIASGRTTGAGEGTASVARLSVHGTLTPDAVALDIDSGAIPLAWAAPYLSGVLAPTVAGTVTTRAALQWSPAGTVVEAKNLRIADLALVGRAGEGLAGVRRLTLDGARIDTARRSVSLPQVGMSAPRLRLARDARGHWMFEDWRVAADTGRAGTPAGDPAGVEKEVRGTGAAASSSAASATPWSVAVGQLALDEGALQFRDAGRSPSVAVDVSELQLGTGRLRWPLVPGEAPVAVDLSARIGEAQETAPADRGRGTAAADGRTRFRGTVAPSPLVVAGRLEARRVPLQAFEPYFDDLLNVQVARAEVGYTGEVKFAATPPGAQWQLDGDGTVENVRILSAAPDAPATAPVSQARVATAAPSRRGGALSVGAFSRGATSLLGWGNLELRGLSVASVPGSALRVSVNDTVWSDFFARIAIDPDGRSNLLDLVKKPAADAPEKIAGGRDTAPATAPKDAQKPAPVVRVGPVRFVNGRVLFSDRFIRPSYEANLSELTGQLGGFTSAPAAAAEGAGPAMADLGLRGKVEGTASLEVRGKLNPLVQPLVLDIEGKVRDLELPPLSPYAIKYVGHGIERGKLDVDVAYKVQPDGLLTATNALVLRQLVFGEQQGDAKTSLPVKLATALLADRNGVIDLDLPIQGSLNDPQFSLAPVIGKALVNLVARAITSPFSLLSNALGGNASEAATVTFAPGSAEIAGAAEASLAKVAQALVERPALRMTVVGMAHRETEADGLRRERLDQLLRIEKRRSLPADAQGDAPRPALAEMQVAPQERPALLASLYDRTDMPKPRNAIGLARTLPAGEMEKLLMEQIDVTDDTVRSLAVRRGTAVRDYLAAHGVAGDRLFVGAARRVSDADARAGWTPHAELDLSAR</sequence>
<protein>
    <submittedName>
        <fullName evidence="3">Uncharacterized protein DUF748</fullName>
    </submittedName>
</protein>
<evidence type="ECO:0000256" key="2">
    <source>
        <dbReference type="SAM" id="Phobius"/>
    </source>
</evidence>
<feature type="compositionally biased region" description="Low complexity" evidence="1">
    <location>
        <begin position="347"/>
        <end position="369"/>
    </location>
</feature>
<name>A0A318SGY7_9BURK</name>
<dbReference type="Proteomes" id="UP000247540">
    <property type="component" value="Unassembled WGS sequence"/>
</dbReference>
<dbReference type="RefSeq" id="WP_158529028.1">
    <property type="nucleotide sequence ID" value="NZ_JAMOFZ010000010.1"/>
</dbReference>
<dbReference type="GO" id="GO:0005886">
    <property type="term" value="C:plasma membrane"/>
    <property type="evidence" value="ECO:0007669"/>
    <property type="project" value="TreeGrafter"/>
</dbReference>
<accession>A0A318SGY7</accession>
<dbReference type="EMBL" id="QJTC01000010">
    <property type="protein sequence ID" value="PYE78062.1"/>
    <property type="molecule type" value="Genomic_DNA"/>
</dbReference>
<reference evidence="3 4" key="1">
    <citation type="submission" date="2018-06" db="EMBL/GenBank/DDBJ databases">
        <title>Genomic Encyclopedia of Type Strains, Phase III (KMG-III): the genomes of soil and plant-associated and newly described type strains.</title>
        <authorList>
            <person name="Whitman W."/>
        </authorList>
    </citation>
    <scope>NUCLEOTIDE SEQUENCE [LARGE SCALE GENOMIC DNA]</scope>
    <source>
        <strain evidence="3 4">CECT 7646</strain>
    </source>
</reference>
<dbReference type="OrthoDB" id="9757969at2"/>
<comment type="caution">
    <text evidence="3">The sequence shown here is derived from an EMBL/GenBank/DDBJ whole genome shotgun (WGS) entry which is preliminary data.</text>
</comment>
<proteinExistence type="predicted"/>
<dbReference type="PANTHER" id="PTHR30441:SF8">
    <property type="entry name" value="DUF748 DOMAIN-CONTAINING PROTEIN"/>
    <property type="match status" value="1"/>
</dbReference>
<feature type="region of interest" description="Disordered" evidence="1">
    <location>
        <begin position="347"/>
        <end position="374"/>
    </location>
</feature>